<evidence type="ECO:0000313" key="3">
    <source>
        <dbReference type="EMBL" id="NIJ44791.1"/>
    </source>
</evidence>
<dbReference type="SMART" id="SM00850">
    <property type="entry name" value="LytTR"/>
    <property type="match status" value="1"/>
</dbReference>
<dbReference type="PROSITE" id="PS50930">
    <property type="entry name" value="HTH_LYTTR"/>
    <property type="match status" value="1"/>
</dbReference>
<protein>
    <recommendedName>
        <fullName evidence="2">HTH LytTR-type domain-containing protein</fullName>
    </recommendedName>
</protein>
<dbReference type="Gene3D" id="2.40.50.1020">
    <property type="entry name" value="LytTr DNA-binding domain"/>
    <property type="match status" value="1"/>
</dbReference>
<proteinExistence type="predicted"/>
<keyword evidence="1" id="KW-0472">Membrane</keyword>
<dbReference type="InterPro" id="IPR007492">
    <property type="entry name" value="LytTR_DNA-bd_dom"/>
</dbReference>
<organism evidence="3 4">
    <name type="scientific">Wenyingzhuangia heitensis</name>
    <dbReference type="NCBI Taxonomy" id="1487859"/>
    <lineage>
        <taxon>Bacteria</taxon>
        <taxon>Pseudomonadati</taxon>
        <taxon>Bacteroidota</taxon>
        <taxon>Flavobacteriia</taxon>
        <taxon>Flavobacteriales</taxon>
        <taxon>Flavobacteriaceae</taxon>
        <taxon>Wenyingzhuangia</taxon>
    </lineage>
</organism>
<keyword evidence="1" id="KW-0812">Transmembrane</keyword>
<feature type="transmembrane region" description="Helical" evidence="1">
    <location>
        <begin position="94"/>
        <end position="111"/>
    </location>
</feature>
<dbReference type="RefSeq" id="WP_167185455.1">
    <property type="nucleotide sequence ID" value="NZ_JAASQL010000001.1"/>
</dbReference>
<reference evidence="3 4" key="1">
    <citation type="submission" date="2020-03" db="EMBL/GenBank/DDBJ databases">
        <title>Genomic Encyclopedia of Type Strains, Phase IV (KMG-IV): sequencing the most valuable type-strain genomes for metagenomic binning, comparative biology and taxonomic classification.</title>
        <authorList>
            <person name="Goeker M."/>
        </authorList>
    </citation>
    <scope>NUCLEOTIDE SEQUENCE [LARGE SCALE GENOMIC DNA]</scope>
    <source>
        <strain evidence="3 4">DSM 101599</strain>
    </source>
</reference>
<sequence length="281" mass="33234">MVEQFKTWCNKPYFLIDNTSIKLTMVLGVGLFTYLFLFIFQPYGIERIVKTNHFLIAGYGALVSVSLFISYFVLPKLFPFYFSVKSWTVQKEALFLLISFIIISSSNYFYHTIYVAQYLPNFSFLRFVSVVFSIGVFPVFFIIFMIERYLYRKHNIPTQKIIETIRKERKELIEIPSDNLKEAPLVLDIDSIIYAQSNNNYTTIFFIENKKKKKELIRITLKKVAIILEKYPQFVRCHRSYLVNKDEIFKVEGNARSLQVYLKQTDDILPVSRSFPKEQLL</sequence>
<dbReference type="Pfam" id="PF04397">
    <property type="entry name" value="LytTR"/>
    <property type="match status" value="1"/>
</dbReference>
<comment type="caution">
    <text evidence="3">The sequence shown here is derived from an EMBL/GenBank/DDBJ whole genome shotgun (WGS) entry which is preliminary data.</text>
</comment>
<dbReference type="EMBL" id="JAASQL010000001">
    <property type="protein sequence ID" value="NIJ44791.1"/>
    <property type="molecule type" value="Genomic_DNA"/>
</dbReference>
<feature type="transmembrane region" description="Helical" evidence="1">
    <location>
        <begin position="123"/>
        <end position="146"/>
    </location>
</feature>
<feature type="transmembrane region" description="Helical" evidence="1">
    <location>
        <begin position="21"/>
        <end position="41"/>
    </location>
</feature>
<keyword evidence="1" id="KW-1133">Transmembrane helix</keyword>
<evidence type="ECO:0000256" key="1">
    <source>
        <dbReference type="SAM" id="Phobius"/>
    </source>
</evidence>
<evidence type="ECO:0000313" key="4">
    <source>
        <dbReference type="Proteomes" id="UP000745859"/>
    </source>
</evidence>
<name>A0ABX0UCB2_9FLAO</name>
<gene>
    <name evidence="3" type="ORF">FHR24_001230</name>
</gene>
<feature type="transmembrane region" description="Helical" evidence="1">
    <location>
        <begin position="53"/>
        <end position="74"/>
    </location>
</feature>
<evidence type="ECO:0000259" key="2">
    <source>
        <dbReference type="PROSITE" id="PS50930"/>
    </source>
</evidence>
<keyword evidence="4" id="KW-1185">Reference proteome</keyword>
<accession>A0ABX0UCB2</accession>
<dbReference type="Proteomes" id="UP000745859">
    <property type="component" value="Unassembled WGS sequence"/>
</dbReference>
<feature type="domain" description="HTH LytTR-type" evidence="2">
    <location>
        <begin position="180"/>
        <end position="281"/>
    </location>
</feature>